<dbReference type="PANTHER" id="PTHR43133:SF25">
    <property type="entry name" value="RNA POLYMERASE SIGMA FACTOR RFAY-RELATED"/>
    <property type="match status" value="1"/>
</dbReference>
<dbReference type="RefSeq" id="WP_236900859.1">
    <property type="nucleotide sequence ID" value="NZ_CP016282.1"/>
</dbReference>
<dbReference type="EMBL" id="CP016282">
    <property type="protein sequence ID" value="ANP72293.1"/>
    <property type="molecule type" value="Genomic_DNA"/>
</dbReference>
<comment type="similarity">
    <text evidence="1">Belongs to the sigma-70 factor family. ECF subfamily.</text>
</comment>
<dbReference type="SUPFAM" id="SSF88946">
    <property type="entry name" value="Sigma2 domain of RNA polymerase sigma factors"/>
    <property type="match status" value="1"/>
</dbReference>
<evidence type="ECO:0000259" key="6">
    <source>
        <dbReference type="Pfam" id="PF08281"/>
    </source>
</evidence>
<accession>A0A1B1BIJ2</accession>
<keyword evidence="2" id="KW-0805">Transcription regulation</keyword>
<dbReference type="InterPro" id="IPR013249">
    <property type="entry name" value="RNA_pol_sigma70_r4_t2"/>
</dbReference>
<evidence type="ECO:0000256" key="1">
    <source>
        <dbReference type="ARBA" id="ARBA00010641"/>
    </source>
</evidence>
<organism evidence="7 8">
    <name type="scientific">Cryobacterium arcticum</name>
    <dbReference type="NCBI Taxonomy" id="670052"/>
    <lineage>
        <taxon>Bacteria</taxon>
        <taxon>Bacillati</taxon>
        <taxon>Actinomycetota</taxon>
        <taxon>Actinomycetes</taxon>
        <taxon>Micrococcales</taxon>
        <taxon>Microbacteriaceae</taxon>
        <taxon>Cryobacterium</taxon>
    </lineage>
</organism>
<gene>
    <name evidence="7" type="ORF">PA27867_1331</name>
</gene>
<dbReference type="InterPro" id="IPR039425">
    <property type="entry name" value="RNA_pol_sigma-70-like"/>
</dbReference>
<dbReference type="Gene3D" id="1.10.10.10">
    <property type="entry name" value="Winged helix-like DNA-binding domain superfamily/Winged helix DNA-binding domain"/>
    <property type="match status" value="1"/>
</dbReference>
<evidence type="ECO:0000256" key="2">
    <source>
        <dbReference type="ARBA" id="ARBA00023015"/>
    </source>
</evidence>
<feature type="domain" description="RNA polymerase sigma factor 70 region 4 type 2" evidence="6">
    <location>
        <begin position="143"/>
        <end position="192"/>
    </location>
</feature>
<evidence type="ECO:0000256" key="3">
    <source>
        <dbReference type="ARBA" id="ARBA00023082"/>
    </source>
</evidence>
<dbReference type="GO" id="GO:0006352">
    <property type="term" value="P:DNA-templated transcription initiation"/>
    <property type="evidence" value="ECO:0007669"/>
    <property type="project" value="InterPro"/>
</dbReference>
<evidence type="ECO:0000313" key="7">
    <source>
        <dbReference type="EMBL" id="ANP72293.1"/>
    </source>
</evidence>
<keyword evidence="8" id="KW-1185">Reference proteome</keyword>
<dbReference type="Proteomes" id="UP000092582">
    <property type="component" value="Chromosome 1"/>
</dbReference>
<dbReference type="InterPro" id="IPR007627">
    <property type="entry name" value="RNA_pol_sigma70_r2"/>
</dbReference>
<evidence type="ECO:0000313" key="8">
    <source>
        <dbReference type="Proteomes" id="UP000092582"/>
    </source>
</evidence>
<dbReference type="Pfam" id="PF04542">
    <property type="entry name" value="Sigma70_r2"/>
    <property type="match status" value="1"/>
</dbReference>
<dbReference type="GO" id="GO:0016987">
    <property type="term" value="F:sigma factor activity"/>
    <property type="evidence" value="ECO:0007669"/>
    <property type="project" value="UniProtKB-KW"/>
</dbReference>
<dbReference type="Gene3D" id="1.10.1740.10">
    <property type="match status" value="1"/>
</dbReference>
<name>A0A1B1BIJ2_9MICO</name>
<dbReference type="InterPro" id="IPR013325">
    <property type="entry name" value="RNA_pol_sigma_r2"/>
</dbReference>
<dbReference type="Pfam" id="PF08281">
    <property type="entry name" value="Sigma70_r4_2"/>
    <property type="match status" value="1"/>
</dbReference>
<dbReference type="InterPro" id="IPR036388">
    <property type="entry name" value="WH-like_DNA-bd_sf"/>
</dbReference>
<dbReference type="CDD" id="cd06171">
    <property type="entry name" value="Sigma70_r4"/>
    <property type="match status" value="1"/>
</dbReference>
<evidence type="ECO:0000259" key="5">
    <source>
        <dbReference type="Pfam" id="PF04542"/>
    </source>
</evidence>
<proteinExistence type="inferred from homology"/>
<dbReference type="GO" id="GO:0003677">
    <property type="term" value="F:DNA binding"/>
    <property type="evidence" value="ECO:0007669"/>
    <property type="project" value="InterPro"/>
</dbReference>
<sequence length="209" mass="23529">MAGTIRWVRTLLGMTAARGTNEYEVWARAVEGDAGAFGELFDEHRDRVFGHALRALASRHDAEDATAIVFLELWRHRRRIRVVNGSVIGWLLVTTNNVCRNQARSNRRYRLALSKLSAERSHPDPSDELGAELDRARTAPGVREVFAQLNARDQDILTLCVLEELTTAEAAVALRIPIGTVKSRLYRAKNRMAELMLQNAPDVREGWSL</sequence>
<keyword evidence="3" id="KW-0731">Sigma factor</keyword>
<dbReference type="STRING" id="670052.PA27867_1331"/>
<reference evidence="7 8" key="1">
    <citation type="submission" date="2016-06" db="EMBL/GenBank/DDBJ databases">
        <title>Genome sequencing of Cryobacterium arcticum PAMC 27867.</title>
        <authorList>
            <person name="Lee J."/>
            <person name="Kim O.-S."/>
        </authorList>
    </citation>
    <scope>NUCLEOTIDE SEQUENCE [LARGE SCALE GENOMIC DNA]</scope>
    <source>
        <strain evidence="7 8">PAMC 27867</strain>
    </source>
</reference>
<feature type="domain" description="RNA polymerase sigma-70 region 2" evidence="5">
    <location>
        <begin position="40"/>
        <end position="108"/>
    </location>
</feature>
<dbReference type="KEGG" id="cart:PA27867_1331"/>
<evidence type="ECO:0000256" key="4">
    <source>
        <dbReference type="ARBA" id="ARBA00023163"/>
    </source>
</evidence>
<dbReference type="InterPro" id="IPR013324">
    <property type="entry name" value="RNA_pol_sigma_r3/r4-like"/>
</dbReference>
<dbReference type="InterPro" id="IPR014284">
    <property type="entry name" value="RNA_pol_sigma-70_dom"/>
</dbReference>
<dbReference type="NCBIfam" id="TIGR02937">
    <property type="entry name" value="sigma70-ECF"/>
    <property type="match status" value="1"/>
</dbReference>
<dbReference type="PANTHER" id="PTHR43133">
    <property type="entry name" value="RNA POLYMERASE ECF-TYPE SIGMA FACTO"/>
    <property type="match status" value="1"/>
</dbReference>
<dbReference type="PATRIC" id="fig|670052.7.peg.1384"/>
<protein>
    <submittedName>
        <fullName evidence="7">Sigma-70 region 2</fullName>
    </submittedName>
</protein>
<keyword evidence="4" id="KW-0804">Transcription</keyword>
<dbReference type="AlphaFoldDB" id="A0A1B1BIJ2"/>
<dbReference type="SUPFAM" id="SSF88659">
    <property type="entry name" value="Sigma3 and sigma4 domains of RNA polymerase sigma factors"/>
    <property type="match status" value="1"/>
</dbReference>